<dbReference type="AlphaFoldDB" id="A0A4Q2ISQ2"/>
<proteinExistence type="predicted"/>
<name>A0A4Q2ISQ2_9SPHN</name>
<gene>
    <name evidence="1" type="ORF">EO081_10055</name>
</gene>
<sequence>MADEVSLWGLLTIVGPIVLLGVIIWAVLNNRVSRRRHQESEHATADLYEEQDRIDREKRMR</sequence>
<dbReference type="Proteomes" id="UP000292347">
    <property type="component" value="Unassembled WGS sequence"/>
</dbReference>
<accession>A0A4Q2ISQ2</accession>
<dbReference type="OrthoDB" id="7586244at2"/>
<reference evidence="1 2" key="1">
    <citation type="submission" date="2019-01" db="EMBL/GenBank/DDBJ databases">
        <title>Sphingomonas mucosissima sp. nov. and Sphingomonas desiccabilis sp. nov., from biological soil crusts in the Colorado Plateau, USA.</title>
        <authorList>
            <person name="Zhu D."/>
        </authorList>
    </citation>
    <scope>NUCLEOTIDE SEQUENCE [LARGE SCALE GENOMIC DNA]</scope>
    <source>
        <strain evidence="1 2">CP1D</strain>
    </source>
</reference>
<dbReference type="RefSeq" id="WP_129341818.1">
    <property type="nucleotide sequence ID" value="NZ_JACIDD010000002.1"/>
</dbReference>
<organism evidence="1 2">
    <name type="scientific">Sphingomonas desiccabilis</name>
    <dbReference type="NCBI Taxonomy" id="429134"/>
    <lineage>
        <taxon>Bacteria</taxon>
        <taxon>Pseudomonadati</taxon>
        <taxon>Pseudomonadota</taxon>
        <taxon>Alphaproteobacteria</taxon>
        <taxon>Sphingomonadales</taxon>
        <taxon>Sphingomonadaceae</taxon>
        <taxon>Sphingomonas</taxon>
    </lineage>
</organism>
<keyword evidence="2" id="KW-1185">Reference proteome</keyword>
<dbReference type="EMBL" id="SDPT01000002">
    <property type="protein sequence ID" value="RXZ31575.1"/>
    <property type="molecule type" value="Genomic_DNA"/>
</dbReference>
<evidence type="ECO:0000313" key="1">
    <source>
        <dbReference type="EMBL" id="RXZ31575.1"/>
    </source>
</evidence>
<evidence type="ECO:0000313" key="2">
    <source>
        <dbReference type="Proteomes" id="UP000292347"/>
    </source>
</evidence>
<protein>
    <submittedName>
        <fullName evidence="1">Uncharacterized protein</fullName>
    </submittedName>
</protein>
<comment type="caution">
    <text evidence="1">The sequence shown here is derived from an EMBL/GenBank/DDBJ whole genome shotgun (WGS) entry which is preliminary data.</text>
</comment>